<dbReference type="RefSeq" id="WP_345917691.1">
    <property type="nucleotide sequence ID" value="NZ_JBDIVE010000001.1"/>
</dbReference>
<comment type="caution">
    <text evidence="2">The sequence shown here is derived from an EMBL/GenBank/DDBJ whole genome shotgun (WGS) entry which is preliminary data.</text>
</comment>
<reference evidence="2 3" key="1">
    <citation type="journal article" date="2018" name="Int. J. Syst. Evol. Microbiol.">
        <title>Uliginosibacterium sediminicola sp. nov., isolated from freshwater sediment.</title>
        <authorList>
            <person name="Hwang W.M."/>
            <person name="Kim S.M."/>
            <person name="Kang K."/>
            <person name="Ahn T.Y."/>
        </authorList>
    </citation>
    <scope>NUCLEOTIDE SEQUENCE [LARGE SCALE GENOMIC DNA]</scope>
    <source>
        <strain evidence="2 3">M1-21</strain>
    </source>
</reference>
<evidence type="ECO:0000313" key="3">
    <source>
        <dbReference type="Proteomes" id="UP001410394"/>
    </source>
</evidence>
<dbReference type="CDD" id="cd00093">
    <property type="entry name" value="HTH_XRE"/>
    <property type="match status" value="1"/>
</dbReference>
<dbReference type="SMART" id="SM00530">
    <property type="entry name" value="HTH_XRE"/>
    <property type="match status" value="1"/>
</dbReference>
<protein>
    <submittedName>
        <fullName evidence="2">Helix-turn-helix transcriptional regulator</fullName>
    </submittedName>
</protein>
<name>A0ABU9YT82_9RHOO</name>
<dbReference type="InterPro" id="IPR010982">
    <property type="entry name" value="Lambda_DNA-bd_dom_sf"/>
</dbReference>
<keyword evidence="3" id="KW-1185">Reference proteome</keyword>
<dbReference type="InterPro" id="IPR001387">
    <property type="entry name" value="Cro/C1-type_HTH"/>
</dbReference>
<dbReference type="Proteomes" id="UP001410394">
    <property type="component" value="Unassembled WGS sequence"/>
</dbReference>
<accession>A0ABU9YT82</accession>
<sequence length="148" mass="16347">MEELVRAISPGFGERLKEERERLGMSQTALAEVAGIKRMAQGQYESELRSPTVRYLSLVAAVGVDTQYLLFGMRGIQLTASQRGLEKKAFQLVEGYARQQPDGQLGAEGRYAMFELLRAYLSQHLDDEGQPQANLAELLAGLGSHSMV</sequence>
<evidence type="ECO:0000259" key="1">
    <source>
        <dbReference type="PROSITE" id="PS50943"/>
    </source>
</evidence>
<gene>
    <name evidence="2" type="ORF">ABDB84_00430</name>
</gene>
<dbReference type="SUPFAM" id="SSF47413">
    <property type="entry name" value="lambda repressor-like DNA-binding domains"/>
    <property type="match status" value="1"/>
</dbReference>
<organism evidence="2 3">
    <name type="scientific">Uliginosibacterium sediminicola</name>
    <dbReference type="NCBI Taxonomy" id="2024550"/>
    <lineage>
        <taxon>Bacteria</taxon>
        <taxon>Pseudomonadati</taxon>
        <taxon>Pseudomonadota</taxon>
        <taxon>Betaproteobacteria</taxon>
        <taxon>Rhodocyclales</taxon>
        <taxon>Zoogloeaceae</taxon>
        <taxon>Uliginosibacterium</taxon>
    </lineage>
</organism>
<dbReference type="Pfam" id="PF01381">
    <property type="entry name" value="HTH_3"/>
    <property type="match status" value="1"/>
</dbReference>
<dbReference type="PROSITE" id="PS50943">
    <property type="entry name" value="HTH_CROC1"/>
    <property type="match status" value="1"/>
</dbReference>
<feature type="domain" description="HTH cro/C1-type" evidence="1">
    <location>
        <begin position="16"/>
        <end position="69"/>
    </location>
</feature>
<proteinExistence type="predicted"/>
<dbReference type="EMBL" id="JBDIVE010000001">
    <property type="protein sequence ID" value="MEN3066920.1"/>
    <property type="molecule type" value="Genomic_DNA"/>
</dbReference>
<evidence type="ECO:0000313" key="2">
    <source>
        <dbReference type="EMBL" id="MEN3066920.1"/>
    </source>
</evidence>
<dbReference type="Gene3D" id="1.10.260.40">
    <property type="entry name" value="lambda repressor-like DNA-binding domains"/>
    <property type="match status" value="1"/>
</dbReference>